<dbReference type="RefSeq" id="WP_013147467.1">
    <property type="nucleotide sequence ID" value="NC_014207.1"/>
</dbReference>
<dbReference type="HOGENOM" id="CLU_1407353_0_0_4"/>
<gene>
    <name evidence="1" type="ordered locus">M301_0767</name>
</gene>
<dbReference type="OrthoDB" id="9151260at2"/>
<dbReference type="KEGG" id="meh:M301_0767"/>
<reference evidence="1 2" key="2">
    <citation type="journal article" date="2011" name="J. Bacteriol.">
        <title>Genomes of three methylotrophs from a single niche uncover genetic and metabolic divergence of Methylophilaceae.</title>
        <authorList>
            <person name="Lapidus A."/>
            <person name="Clum A."/>
            <person name="Labutti K."/>
            <person name="Kaluzhnaya M.G."/>
            <person name="Lim S."/>
            <person name="Beck D.A."/>
            <person name="Glavina Del Rio T."/>
            <person name="Nolan M."/>
            <person name="Mavromatis K."/>
            <person name="Huntemann M."/>
            <person name="Lucas S."/>
            <person name="Lidstrom M.E."/>
            <person name="Ivanova N."/>
            <person name="Chistoserdova L."/>
        </authorList>
    </citation>
    <scope>NUCLEOTIDE SEQUENCE [LARGE SCALE GENOMIC DNA]</scope>
    <source>
        <strain evidence="1 2">301</strain>
    </source>
</reference>
<name>D7DPA7_METV0</name>
<dbReference type="STRING" id="666681.M301_0767"/>
<dbReference type="eggNOG" id="ENOG5033955">
    <property type="taxonomic scope" value="Bacteria"/>
</dbReference>
<proteinExistence type="predicted"/>
<sequence precursor="true">MTFSNNLFHKLFFIFGICLGLNVNAHEITNHNLSPKMMPFIVSVSNVNSEAPKDVTDIKFRDFFKMPIGKRGLELNDKFMSLDGKRVRILGYMAKVETPTSGMFVLASLPVELGDEDDSLSDDLPANSIFVHTDPKPFVVPHITGLISLTGTLSIGSQLEADGHVSMARLILDPEISKALEKEAIRVSAAIEK</sequence>
<accession>D7DPA7</accession>
<evidence type="ECO:0000313" key="1">
    <source>
        <dbReference type="EMBL" id="ADI29151.1"/>
    </source>
</evidence>
<protein>
    <submittedName>
        <fullName evidence="1">Uncharacterized protein</fullName>
    </submittedName>
</protein>
<evidence type="ECO:0000313" key="2">
    <source>
        <dbReference type="Proteomes" id="UP000000383"/>
    </source>
</evidence>
<dbReference type="EMBL" id="CP002056">
    <property type="protein sequence ID" value="ADI29151.1"/>
    <property type="molecule type" value="Genomic_DNA"/>
</dbReference>
<dbReference type="Proteomes" id="UP000000383">
    <property type="component" value="Chromosome"/>
</dbReference>
<reference evidence="2" key="1">
    <citation type="submission" date="2010-05" db="EMBL/GenBank/DDBJ databases">
        <title>Complete sequence of Methylotenera sp. 301.</title>
        <authorList>
            <person name="Lucas S."/>
            <person name="Copeland A."/>
            <person name="Lapidus A."/>
            <person name="Cheng J.-F."/>
            <person name="Bruce D."/>
            <person name="Goodwin L."/>
            <person name="Pitluck S."/>
            <person name="Clum A."/>
            <person name="Land M."/>
            <person name="Hauser L."/>
            <person name="Kyrpides N."/>
            <person name="Ivanova N."/>
            <person name="Chistoservova L."/>
            <person name="Kalyuzhnaya M."/>
            <person name="Woyke T."/>
        </authorList>
    </citation>
    <scope>NUCLEOTIDE SEQUENCE [LARGE SCALE GENOMIC DNA]</scope>
    <source>
        <strain evidence="2">301</strain>
    </source>
</reference>
<keyword evidence="2" id="KW-1185">Reference proteome</keyword>
<dbReference type="AlphaFoldDB" id="D7DPA7"/>
<organism evidence="1 2">
    <name type="scientific">Methylotenera versatilis (strain 301)</name>
    <dbReference type="NCBI Taxonomy" id="666681"/>
    <lineage>
        <taxon>Bacteria</taxon>
        <taxon>Pseudomonadati</taxon>
        <taxon>Pseudomonadota</taxon>
        <taxon>Betaproteobacteria</taxon>
        <taxon>Nitrosomonadales</taxon>
        <taxon>Methylophilaceae</taxon>
        <taxon>Methylotenera</taxon>
    </lineage>
</organism>